<dbReference type="PANTHER" id="PTHR43611:SF3">
    <property type="entry name" value="FLAVIN MONONUCLEOTIDE HYDROLASE 1, CHLOROPLATIC"/>
    <property type="match status" value="1"/>
</dbReference>
<keyword evidence="2" id="KW-1185">Reference proteome</keyword>
<dbReference type="Proteomes" id="UP001299235">
    <property type="component" value="Unassembled WGS sequence"/>
</dbReference>
<dbReference type="InterPro" id="IPR036412">
    <property type="entry name" value="HAD-like_sf"/>
</dbReference>
<dbReference type="InterPro" id="IPR023198">
    <property type="entry name" value="PGP-like_dom2"/>
</dbReference>
<sequence>MIKNIVFDIGKVLVRFDWEDYLASFQFPEEETTAIAKAMFLSSNWNLVDEGRLSYEEIEQIFVDSCPAYADDIRLVFAHFGDCITRFPYTRHWISSLKQQGYQVYYLSNYGDFTCQYTRNDLDFCDLMDGGVMSYEVKCLKPDPVIYQSLFEKYHLKPEECVFIDDNAANIDAAKKLGMKTILFQDYFKAQKQLNVMCNK</sequence>
<accession>A0ABS8EYV3</accession>
<name>A0ABS8EYV3_9FIRM</name>
<evidence type="ECO:0000313" key="2">
    <source>
        <dbReference type="Proteomes" id="UP001299235"/>
    </source>
</evidence>
<dbReference type="PRINTS" id="PR00413">
    <property type="entry name" value="HADHALOGNASE"/>
</dbReference>
<dbReference type="SFLD" id="SFLDS00003">
    <property type="entry name" value="Haloacid_Dehalogenase"/>
    <property type="match status" value="1"/>
</dbReference>
<reference evidence="1 2" key="1">
    <citation type="submission" date="2021-10" db="EMBL/GenBank/DDBJ databases">
        <title>Anaerobic single-cell dispensing facilitates the cultivation of human gut bacteria.</title>
        <authorList>
            <person name="Afrizal A."/>
        </authorList>
    </citation>
    <scope>NUCLEOTIDE SEQUENCE [LARGE SCALE GENOMIC DNA]</scope>
    <source>
        <strain evidence="1 2">CLA-AA-H246</strain>
    </source>
</reference>
<dbReference type="PANTHER" id="PTHR43611">
    <property type="entry name" value="ALPHA-D-GLUCOSE 1-PHOSPHATE PHOSPHATASE"/>
    <property type="match status" value="1"/>
</dbReference>
<dbReference type="NCBIfam" id="TIGR01509">
    <property type="entry name" value="HAD-SF-IA-v3"/>
    <property type="match status" value="1"/>
</dbReference>
<dbReference type="InterPro" id="IPR006439">
    <property type="entry name" value="HAD-SF_hydro_IA"/>
</dbReference>
<dbReference type="Gene3D" id="1.10.150.240">
    <property type="entry name" value="Putative phosphatase, domain 2"/>
    <property type="match status" value="1"/>
</dbReference>
<protein>
    <submittedName>
        <fullName evidence="1">HAD family phosphatase</fullName>
    </submittedName>
</protein>
<dbReference type="SFLD" id="SFLDG01129">
    <property type="entry name" value="C1.5:_HAD__Beta-PGM__Phosphata"/>
    <property type="match status" value="1"/>
</dbReference>
<dbReference type="Pfam" id="PF00702">
    <property type="entry name" value="Hydrolase"/>
    <property type="match status" value="1"/>
</dbReference>
<dbReference type="CDD" id="cd02603">
    <property type="entry name" value="HAD_sEH-N_like"/>
    <property type="match status" value="1"/>
</dbReference>
<dbReference type="EMBL" id="JAJEQE010000074">
    <property type="protein sequence ID" value="MCC2150385.1"/>
    <property type="molecule type" value="Genomic_DNA"/>
</dbReference>
<dbReference type="RefSeq" id="WP_248836093.1">
    <property type="nucleotide sequence ID" value="NZ_JAJEQE010000074.1"/>
</dbReference>
<comment type="caution">
    <text evidence="1">The sequence shown here is derived from an EMBL/GenBank/DDBJ whole genome shotgun (WGS) entry which is preliminary data.</text>
</comment>
<gene>
    <name evidence="1" type="ORF">LKD42_14235</name>
</gene>
<dbReference type="InterPro" id="IPR023214">
    <property type="entry name" value="HAD_sf"/>
</dbReference>
<dbReference type="SUPFAM" id="SSF56784">
    <property type="entry name" value="HAD-like"/>
    <property type="match status" value="1"/>
</dbReference>
<dbReference type="Gene3D" id="3.40.50.1000">
    <property type="entry name" value="HAD superfamily/HAD-like"/>
    <property type="match status" value="1"/>
</dbReference>
<evidence type="ECO:0000313" key="1">
    <source>
        <dbReference type="EMBL" id="MCC2150385.1"/>
    </source>
</evidence>
<proteinExistence type="predicted"/>
<organism evidence="1 2">
    <name type="scientific">Hominisplanchenecus faecis</name>
    <dbReference type="NCBI Taxonomy" id="2885351"/>
    <lineage>
        <taxon>Bacteria</taxon>
        <taxon>Bacillati</taxon>
        <taxon>Bacillota</taxon>
        <taxon>Clostridia</taxon>
        <taxon>Lachnospirales</taxon>
        <taxon>Lachnospiraceae</taxon>
        <taxon>Hominisplanchenecus</taxon>
    </lineage>
</organism>